<evidence type="ECO:0000256" key="4">
    <source>
        <dbReference type="ARBA" id="ARBA00023136"/>
    </source>
</evidence>
<protein>
    <recommendedName>
        <fullName evidence="7">Major facilitator superfamily (MFS) profile domain-containing protein</fullName>
    </recommendedName>
</protein>
<keyword evidence="4 6" id="KW-0472">Membrane</keyword>
<dbReference type="SUPFAM" id="SSF103473">
    <property type="entry name" value="MFS general substrate transporter"/>
    <property type="match status" value="1"/>
</dbReference>
<evidence type="ECO:0000256" key="6">
    <source>
        <dbReference type="SAM" id="Phobius"/>
    </source>
</evidence>
<reference evidence="8" key="1">
    <citation type="submission" date="2017-10" db="EMBL/GenBank/DDBJ databases">
        <authorList>
            <person name="Armitage A.D."/>
            <person name="Barbara D.J."/>
            <person name="Woodhall J.W."/>
            <person name="Sreenivasaprasad S."/>
            <person name="Lane C.R."/>
            <person name="Clarkson J.P."/>
            <person name="Harrison R.J."/>
        </authorList>
    </citation>
    <scope>NUCLEOTIDE SEQUENCE</scope>
    <source>
        <strain evidence="8">FERA 1164</strain>
    </source>
</reference>
<accession>A0AB37W1L5</accession>
<feature type="domain" description="Major facilitator superfamily (MFS) profile" evidence="7">
    <location>
        <begin position="32"/>
        <end position="539"/>
    </location>
</feature>
<feature type="transmembrane region" description="Helical" evidence="6">
    <location>
        <begin position="67"/>
        <end position="85"/>
    </location>
</feature>
<dbReference type="InterPro" id="IPR036259">
    <property type="entry name" value="MFS_trans_sf"/>
</dbReference>
<feature type="transmembrane region" description="Helical" evidence="6">
    <location>
        <begin position="223"/>
        <end position="240"/>
    </location>
</feature>
<dbReference type="Gene3D" id="1.20.1250.20">
    <property type="entry name" value="MFS general substrate transporter like domains"/>
    <property type="match status" value="1"/>
</dbReference>
<evidence type="ECO:0000256" key="1">
    <source>
        <dbReference type="ARBA" id="ARBA00004141"/>
    </source>
</evidence>
<keyword evidence="2 6" id="KW-0812">Transmembrane</keyword>
<feature type="region of interest" description="Disordered" evidence="5">
    <location>
        <begin position="562"/>
        <end position="586"/>
    </location>
</feature>
<evidence type="ECO:0000259" key="7">
    <source>
        <dbReference type="PROSITE" id="PS50850"/>
    </source>
</evidence>
<proteinExistence type="predicted"/>
<comment type="subcellular location">
    <subcellularLocation>
        <location evidence="1">Membrane</location>
        <topology evidence="1">Multi-pass membrane protein</topology>
    </subcellularLocation>
</comment>
<feature type="transmembrane region" description="Helical" evidence="6">
    <location>
        <begin position="122"/>
        <end position="141"/>
    </location>
</feature>
<feature type="transmembrane region" description="Helical" evidence="6">
    <location>
        <begin position="360"/>
        <end position="383"/>
    </location>
</feature>
<gene>
    <name evidence="8" type="ORF">AA0115_g11259</name>
</gene>
<evidence type="ECO:0000256" key="3">
    <source>
        <dbReference type="ARBA" id="ARBA00022989"/>
    </source>
</evidence>
<dbReference type="Gene3D" id="1.20.1720.10">
    <property type="entry name" value="Multidrug resistance protein D"/>
    <property type="match status" value="1"/>
</dbReference>
<feature type="transmembrane region" description="Helical" evidence="6">
    <location>
        <begin position="185"/>
        <end position="203"/>
    </location>
</feature>
<sequence length="586" mass="63261">MVDDKSNRSENACATSRAPVVPNISSKRLHIVITGLWLCLFLSALDTTIVTTALIKISSDLDSLEQAAWLITAYLLTYNSFLMITAKLSDIWGLRTLLLLCASVFLIFSMACGGAQTMTQLIVFRAFQGIGGSGLYSLTFVSIMKMIVPEKIGFYSGIVSSVFALANLLGPLLGGMIADRTTWRWIFFINGPVIGVAMIMLFYSMPAFDDGRTNLQRIRQLDIYGGIMSVCWPIPLIFALQEAGLSHTWGSGIIIGPLVAGVALLVLFGLYESWIQSQTQKAPIFAIHFLRNAPMALTLLSQFLLGFAFYVVFVQLPQRFQGANFTSAERAGILLLPATVVTPIGAMASGLAVKTVPVEIVLVCSTAIVCIGMGLLGSLPTYIHLWPGLYGYEVITGLALGLASPPYFVLVATSIQEKDIAVGTGTLNMVRTLGGCVAVAICSAIHREHLDKELSGFLSREELGEMQRSTSMVARLPDAVRDRVGVVFGGSCKCPFRTRVCIQKILTSSNVSDNKQFQVMIAFTGLNVIVAVILATVRKRSGLFGLSPRREEGNEFMEINNGQIEAATSGGPAQEPNGKQTPEVGD</sequence>
<evidence type="ECO:0000313" key="8">
    <source>
        <dbReference type="EMBL" id="RYN18516.1"/>
    </source>
</evidence>
<feature type="transmembrane region" description="Helical" evidence="6">
    <location>
        <begin position="31"/>
        <end position="55"/>
    </location>
</feature>
<organism evidence="8 9">
    <name type="scientific">Alternaria tenuissima</name>
    <dbReference type="NCBI Taxonomy" id="119927"/>
    <lineage>
        <taxon>Eukaryota</taxon>
        <taxon>Fungi</taxon>
        <taxon>Dikarya</taxon>
        <taxon>Ascomycota</taxon>
        <taxon>Pezizomycotina</taxon>
        <taxon>Dothideomycetes</taxon>
        <taxon>Pleosporomycetidae</taxon>
        <taxon>Pleosporales</taxon>
        <taxon>Pleosporineae</taxon>
        <taxon>Pleosporaceae</taxon>
        <taxon>Alternaria</taxon>
        <taxon>Alternaria sect. Alternaria</taxon>
        <taxon>Alternaria alternata complex</taxon>
    </lineage>
</organism>
<dbReference type="EMBL" id="PDXB01000049">
    <property type="protein sequence ID" value="RYN18516.1"/>
    <property type="molecule type" value="Genomic_DNA"/>
</dbReference>
<evidence type="ECO:0000256" key="5">
    <source>
        <dbReference type="SAM" id="MobiDB-lite"/>
    </source>
</evidence>
<feature type="transmembrane region" description="Helical" evidence="6">
    <location>
        <begin position="252"/>
        <end position="271"/>
    </location>
</feature>
<feature type="transmembrane region" description="Helical" evidence="6">
    <location>
        <begin position="333"/>
        <end position="353"/>
    </location>
</feature>
<feature type="transmembrane region" description="Helical" evidence="6">
    <location>
        <begin position="517"/>
        <end position="537"/>
    </location>
</feature>
<feature type="transmembrane region" description="Helical" evidence="6">
    <location>
        <begin position="292"/>
        <end position="313"/>
    </location>
</feature>
<evidence type="ECO:0000256" key="2">
    <source>
        <dbReference type="ARBA" id="ARBA00022692"/>
    </source>
</evidence>
<dbReference type="GO" id="GO:0005886">
    <property type="term" value="C:plasma membrane"/>
    <property type="evidence" value="ECO:0007669"/>
    <property type="project" value="TreeGrafter"/>
</dbReference>
<dbReference type="PANTHER" id="PTHR23501">
    <property type="entry name" value="MAJOR FACILITATOR SUPERFAMILY"/>
    <property type="match status" value="1"/>
</dbReference>
<dbReference type="PROSITE" id="PS50850">
    <property type="entry name" value="MFS"/>
    <property type="match status" value="1"/>
</dbReference>
<dbReference type="AlphaFoldDB" id="A0AB37W1L5"/>
<dbReference type="PRINTS" id="PR01036">
    <property type="entry name" value="TCRTETB"/>
</dbReference>
<dbReference type="InterPro" id="IPR011701">
    <property type="entry name" value="MFS"/>
</dbReference>
<evidence type="ECO:0000313" key="9">
    <source>
        <dbReference type="Proteomes" id="UP000292340"/>
    </source>
</evidence>
<comment type="caution">
    <text evidence="8">The sequence shown here is derived from an EMBL/GenBank/DDBJ whole genome shotgun (WGS) entry which is preliminary data.</text>
</comment>
<dbReference type="Proteomes" id="UP000292340">
    <property type="component" value="Unassembled WGS sequence"/>
</dbReference>
<dbReference type="InterPro" id="IPR020846">
    <property type="entry name" value="MFS_dom"/>
</dbReference>
<dbReference type="PANTHER" id="PTHR23501:SF43">
    <property type="entry name" value="MULTIDRUG TRANSPORTER, PUTATIVE (AFU_ORTHOLOGUE AFUA_6G03040)-RELATED"/>
    <property type="match status" value="1"/>
</dbReference>
<feature type="transmembrane region" description="Helical" evidence="6">
    <location>
        <begin position="97"/>
        <end position="116"/>
    </location>
</feature>
<dbReference type="Pfam" id="PF07690">
    <property type="entry name" value="MFS_1"/>
    <property type="match status" value="1"/>
</dbReference>
<dbReference type="GO" id="GO:0022857">
    <property type="term" value="F:transmembrane transporter activity"/>
    <property type="evidence" value="ECO:0007669"/>
    <property type="project" value="InterPro"/>
</dbReference>
<feature type="transmembrane region" description="Helical" evidence="6">
    <location>
        <begin position="389"/>
        <end position="415"/>
    </location>
</feature>
<feature type="transmembrane region" description="Helical" evidence="6">
    <location>
        <begin position="153"/>
        <end position="173"/>
    </location>
</feature>
<keyword evidence="3 6" id="KW-1133">Transmembrane helix</keyword>
<name>A0AB37W1L5_9PLEO</name>
<reference evidence="8" key="2">
    <citation type="journal article" date="2019" name="bioRxiv">
        <title>Genomics, evolutionary history and diagnostics of the Alternaria alternata species group including apple and Asian pear pathotypes.</title>
        <authorList>
            <person name="Armitage A.D."/>
            <person name="Cockerton H.M."/>
            <person name="Sreenivasaprasad S."/>
            <person name="Woodhall J.W."/>
            <person name="Lane C.R."/>
            <person name="Harrison R.J."/>
            <person name="Clarkson J.P."/>
        </authorList>
    </citation>
    <scope>NUCLEOTIDE SEQUENCE</scope>
    <source>
        <strain evidence="8">FERA 1164</strain>
    </source>
</reference>